<keyword evidence="15" id="KW-1185">Reference proteome</keyword>
<dbReference type="Proteomes" id="UP000003301">
    <property type="component" value="Unassembled WGS sequence"/>
</dbReference>
<feature type="domain" description="Enolpyruvate transferase" evidence="13">
    <location>
        <begin position="37"/>
        <end position="436"/>
    </location>
</feature>
<name>A0ABR4WL69_9FUSO</name>
<proteinExistence type="inferred from homology"/>
<dbReference type="InterPro" id="IPR001986">
    <property type="entry name" value="Enolpyruvate_Tfrase_dom"/>
</dbReference>
<comment type="caution">
    <text evidence="14">The sequence shown here is derived from an EMBL/GenBank/DDBJ whole genome shotgun (WGS) entry which is preliminary data.</text>
</comment>
<evidence type="ECO:0000256" key="12">
    <source>
        <dbReference type="HAMAP-Rule" id="MF_00111"/>
    </source>
</evidence>
<dbReference type="PANTHER" id="PTHR43783:SF1">
    <property type="entry name" value="UDP-N-ACETYLGLUCOSAMINE 1-CARBOXYVINYLTRANSFERASE"/>
    <property type="match status" value="1"/>
</dbReference>
<evidence type="ECO:0000313" key="14">
    <source>
        <dbReference type="EMBL" id="KGE62645.1"/>
    </source>
</evidence>
<evidence type="ECO:0000256" key="4">
    <source>
        <dbReference type="ARBA" id="ARBA00022618"/>
    </source>
</evidence>
<dbReference type="HAMAP" id="MF_00111">
    <property type="entry name" value="MurA"/>
    <property type="match status" value="1"/>
</dbReference>
<evidence type="ECO:0000256" key="5">
    <source>
        <dbReference type="ARBA" id="ARBA00022679"/>
    </source>
</evidence>
<dbReference type="InterPro" id="IPR050068">
    <property type="entry name" value="MurA_subfamily"/>
</dbReference>
<evidence type="ECO:0000256" key="2">
    <source>
        <dbReference type="ARBA" id="ARBA00004752"/>
    </source>
</evidence>
<protein>
    <recommendedName>
        <fullName evidence="12">UDP-N-acetylglucosamine 1-carboxyvinyltransferase</fullName>
        <ecNumber evidence="12">2.5.1.7</ecNumber>
    </recommendedName>
    <alternativeName>
        <fullName evidence="12">Enoylpyruvate transferase</fullName>
    </alternativeName>
    <alternativeName>
        <fullName evidence="12">UDP-N-acetylglucosamine enolpyruvyl transferase</fullName>
        <shortName evidence="12">EPT</shortName>
    </alternativeName>
</protein>
<evidence type="ECO:0000256" key="7">
    <source>
        <dbReference type="ARBA" id="ARBA00022984"/>
    </source>
</evidence>
<sequence length="451" mass="49035">MVFLFFINTNLRKYVIIFKYKKVKGDKRMVEAFKIIGGNKIAGELKVDGSKNSTLPIMIATLVEKGTYILRNVPDLRDIRTLVALLESLGLEVEKLDANSYKIINNGLSGAEASYDLVKKMRASFLVMGGMLAIEKRGKVALPGGCAIGARPVDLHLKGFEALGAKINIEHGYVEATTENGLVGGNIVLDFPSVGATENIIMAAVKAKGKTILENAAKEPEIEDLCNFLIKMGAKISGVGTSRLEIDGVEKLTACEYTIIADRIVAGTYIIASILFDGSIKVSGIVPEHLSSFLLKLEEMGAKFKIEGDKLEVLSKLSDLKPVKVTTMPHPGFPTDLQSPMMTLMCLVNGVSEIKETIFENRFMHVPELNRMGAKIEIDSSTAKVTGVENFSSAEVMASDLRAGASLILAALKANGESIVNRIYHVDRGYENFEEKFKALGANIERIKTQA</sequence>
<comment type="subcellular location">
    <subcellularLocation>
        <location evidence="1 12">Cytoplasm</location>
    </subcellularLocation>
</comment>
<keyword evidence="8 12" id="KW-0131">Cell cycle</keyword>
<keyword evidence="7 12" id="KW-0573">Peptidoglycan synthesis</keyword>
<feature type="modified residue" description="2-(S-cysteinyl)pyruvic acid O-phosphothioketal" evidence="12">
    <location>
        <position position="146"/>
    </location>
</feature>
<keyword evidence="5 12" id="KW-0808">Transferase</keyword>
<evidence type="ECO:0000256" key="6">
    <source>
        <dbReference type="ARBA" id="ARBA00022960"/>
    </source>
</evidence>
<accession>A0ABR4WL69</accession>
<dbReference type="EC" id="2.5.1.7" evidence="12"/>
<keyword evidence="9 12" id="KW-0961">Cell wall biogenesis/degradation</keyword>
<evidence type="ECO:0000256" key="9">
    <source>
        <dbReference type="ARBA" id="ARBA00023316"/>
    </source>
</evidence>
<comment type="caution">
    <text evidence="12">Lacks conserved residue(s) required for the propagation of feature annotation.</text>
</comment>
<comment type="function">
    <text evidence="12">Cell wall formation. Adds enolpyruvyl to UDP-N-acetylglucosamine.</text>
</comment>
<keyword evidence="4 12" id="KW-0132">Cell division</keyword>
<evidence type="ECO:0000256" key="10">
    <source>
        <dbReference type="ARBA" id="ARBA00038367"/>
    </source>
</evidence>
<dbReference type="Pfam" id="PF00275">
    <property type="entry name" value="EPSP_synthase"/>
    <property type="match status" value="1"/>
</dbReference>
<evidence type="ECO:0000313" key="15">
    <source>
        <dbReference type="Proteomes" id="UP000003301"/>
    </source>
</evidence>
<dbReference type="SUPFAM" id="SSF55205">
    <property type="entry name" value="EPT/RTPC-like"/>
    <property type="match status" value="1"/>
</dbReference>
<feature type="binding site" evidence="12">
    <location>
        <position position="122"/>
    </location>
    <ligand>
        <name>UDP-N-acetyl-alpha-D-glucosamine</name>
        <dbReference type="ChEBI" id="CHEBI:57705"/>
    </ligand>
</feature>
<comment type="pathway">
    <text evidence="2 12">Cell wall biogenesis; peptidoglycan biosynthesis.</text>
</comment>
<feature type="active site" description="Proton donor" evidence="12">
    <location>
        <position position="146"/>
    </location>
</feature>
<comment type="catalytic activity">
    <reaction evidence="11 12">
        <text>phosphoenolpyruvate + UDP-N-acetyl-alpha-D-glucosamine = UDP-N-acetyl-3-O-(1-carboxyvinyl)-alpha-D-glucosamine + phosphate</text>
        <dbReference type="Rhea" id="RHEA:18681"/>
        <dbReference type="ChEBI" id="CHEBI:43474"/>
        <dbReference type="ChEBI" id="CHEBI:57705"/>
        <dbReference type="ChEBI" id="CHEBI:58702"/>
        <dbReference type="ChEBI" id="CHEBI:68483"/>
        <dbReference type="EC" id="2.5.1.7"/>
    </reaction>
</comment>
<evidence type="ECO:0000256" key="8">
    <source>
        <dbReference type="ARBA" id="ARBA00023306"/>
    </source>
</evidence>
<dbReference type="NCBIfam" id="TIGR01072">
    <property type="entry name" value="murA"/>
    <property type="match status" value="1"/>
</dbReference>
<dbReference type="InterPro" id="IPR005750">
    <property type="entry name" value="UDP_GlcNAc_COvinyl_MurA"/>
</dbReference>
<keyword evidence="12" id="KW-0670">Pyruvate</keyword>
<dbReference type="PANTHER" id="PTHR43783">
    <property type="entry name" value="UDP-N-ACETYLGLUCOSAMINE 1-CARBOXYVINYLTRANSFERASE"/>
    <property type="match status" value="1"/>
</dbReference>
<dbReference type="CDD" id="cd01555">
    <property type="entry name" value="UdpNAET"/>
    <property type="match status" value="1"/>
</dbReference>
<dbReference type="Gene3D" id="3.65.10.10">
    <property type="entry name" value="Enolpyruvate transferase domain"/>
    <property type="match status" value="2"/>
</dbReference>
<comment type="similarity">
    <text evidence="10 12">Belongs to the EPSP synthase family. MurA subfamily.</text>
</comment>
<evidence type="ECO:0000256" key="11">
    <source>
        <dbReference type="ARBA" id="ARBA00047527"/>
    </source>
</evidence>
<dbReference type="InterPro" id="IPR013792">
    <property type="entry name" value="RNA3'P_cycl/enolpyr_Trfase_a/b"/>
</dbReference>
<evidence type="ECO:0000259" key="13">
    <source>
        <dbReference type="Pfam" id="PF00275"/>
    </source>
</evidence>
<feature type="binding site" evidence="12">
    <location>
        <begin position="151"/>
        <end position="155"/>
    </location>
    <ligand>
        <name>UDP-N-acetyl-alpha-D-glucosamine</name>
        <dbReference type="ChEBI" id="CHEBI:57705"/>
    </ligand>
</feature>
<feature type="binding site" evidence="12">
    <location>
        <position position="336"/>
    </location>
    <ligand>
        <name>UDP-N-acetyl-alpha-D-glucosamine</name>
        <dbReference type="ChEBI" id="CHEBI:57705"/>
    </ligand>
</feature>
<evidence type="ECO:0000256" key="1">
    <source>
        <dbReference type="ARBA" id="ARBA00004496"/>
    </source>
</evidence>
<gene>
    <name evidence="12" type="primary">murA</name>
    <name evidence="14" type="ORF">FSAG_001215</name>
</gene>
<reference evidence="14" key="1">
    <citation type="submission" date="2013-05" db="EMBL/GenBank/DDBJ databases">
        <title>The Genome Sequence of Fusobacterium sp. 2_1_31.</title>
        <authorList>
            <consortium name="The Broad Institute Genomics Platform"/>
            <person name="Earl A."/>
            <person name="Ward D."/>
            <person name="Feldgarden M."/>
            <person name="Gevers D."/>
            <person name="Ambrose C."/>
            <person name="Strauss J."/>
            <person name="Allen-Vercoe E."/>
            <person name="Walker B."/>
            <person name="Young S."/>
            <person name="Zeng Q."/>
            <person name="Gargeya S."/>
            <person name="Fitzgerald M."/>
            <person name="Haas B."/>
            <person name="Abouelleil A."/>
            <person name="Allen A.W."/>
            <person name="Alvarado L."/>
            <person name="Arachchi H.M."/>
            <person name="Berlin A.M."/>
            <person name="Chapman S.B."/>
            <person name="Gainer-Dewar J."/>
            <person name="Goldberg J."/>
            <person name="Griggs A."/>
            <person name="Gujja S."/>
            <person name="Hansen M."/>
            <person name="Howarth C."/>
            <person name="Imamovic A."/>
            <person name="Ireland A."/>
            <person name="Larimer J."/>
            <person name="McCowan C."/>
            <person name="Murphy C."/>
            <person name="Pearson M."/>
            <person name="Poon T.W."/>
            <person name="Priest M."/>
            <person name="Roberts A."/>
            <person name="Saif S."/>
            <person name="Shea T."/>
            <person name="Sisk P."/>
            <person name="Sykes S."/>
            <person name="Wortman J."/>
            <person name="Nusbaum C."/>
            <person name="Birren B."/>
        </authorList>
    </citation>
    <scope>NUCLEOTIDE SEQUENCE [LARGE SCALE GENOMIC DNA]</scope>
    <source>
        <strain evidence="14">2_1_31</strain>
    </source>
</reference>
<feature type="binding site" evidence="12">
    <location>
        <begin position="51"/>
        <end position="52"/>
    </location>
    <ligand>
        <name>phosphoenolpyruvate</name>
        <dbReference type="ChEBI" id="CHEBI:58702"/>
    </ligand>
</feature>
<feature type="binding site" evidence="12">
    <location>
        <position position="358"/>
    </location>
    <ligand>
        <name>UDP-N-acetyl-alpha-D-glucosamine</name>
        <dbReference type="ChEBI" id="CHEBI:57705"/>
    </ligand>
</feature>
<dbReference type="InterPro" id="IPR036968">
    <property type="entry name" value="Enolpyruvate_Tfrase_sf"/>
</dbReference>
<organism evidence="14 15">
    <name type="scientific">Fusobacterium periodonticum 2_1_31</name>
    <dbReference type="NCBI Taxonomy" id="469599"/>
    <lineage>
        <taxon>Bacteria</taxon>
        <taxon>Fusobacteriati</taxon>
        <taxon>Fusobacteriota</taxon>
        <taxon>Fusobacteriia</taxon>
        <taxon>Fusobacteriales</taxon>
        <taxon>Fusobacteriaceae</taxon>
        <taxon>Fusobacterium</taxon>
    </lineage>
</organism>
<keyword evidence="6 12" id="KW-0133">Cell shape</keyword>
<dbReference type="NCBIfam" id="NF006873">
    <property type="entry name" value="PRK09369.1"/>
    <property type="match status" value="1"/>
</dbReference>
<keyword evidence="3 12" id="KW-0963">Cytoplasm</keyword>
<dbReference type="EMBL" id="ACDC03000018">
    <property type="protein sequence ID" value="KGE62645.1"/>
    <property type="molecule type" value="Genomic_DNA"/>
</dbReference>
<evidence type="ECO:0000256" key="3">
    <source>
        <dbReference type="ARBA" id="ARBA00022490"/>
    </source>
</evidence>